<dbReference type="PROSITE" id="PS51471">
    <property type="entry name" value="FE2OG_OXY"/>
    <property type="match status" value="1"/>
</dbReference>
<dbReference type="FunFam" id="2.60.120.330:FF:000005">
    <property type="entry name" value="1-aminocyclopropane-1-carboxylate oxidase homolog 1"/>
    <property type="match status" value="1"/>
</dbReference>
<keyword evidence="9" id="KW-1185">Reference proteome</keyword>
<gene>
    <name evidence="8" type="ORF">QJS04_geneDACA000344</name>
</gene>
<dbReference type="InterPro" id="IPR026992">
    <property type="entry name" value="DIOX_N"/>
</dbReference>
<feature type="region of interest" description="Disordered" evidence="6">
    <location>
        <begin position="1"/>
        <end position="23"/>
    </location>
</feature>
<evidence type="ECO:0000256" key="1">
    <source>
        <dbReference type="ARBA" id="ARBA00008056"/>
    </source>
</evidence>
<dbReference type="GO" id="GO:0046872">
    <property type="term" value="F:metal ion binding"/>
    <property type="evidence" value="ECO:0007669"/>
    <property type="project" value="UniProtKB-KW"/>
</dbReference>
<dbReference type="GO" id="GO:0051213">
    <property type="term" value="F:dioxygenase activity"/>
    <property type="evidence" value="ECO:0007669"/>
    <property type="project" value="UniProtKB-ARBA"/>
</dbReference>
<comment type="caution">
    <text evidence="8">The sequence shown here is derived from an EMBL/GenBank/DDBJ whole genome shotgun (WGS) entry which is preliminary data.</text>
</comment>
<organism evidence="8 9">
    <name type="scientific">Acorus gramineus</name>
    <name type="common">Dwarf sweet flag</name>
    <dbReference type="NCBI Taxonomy" id="55184"/>
    <lineage>
        <taxon>Eukaryota</taxon>
        <taxon>Viridiplantae</taxon>
        <taxon>Streptophyta</taxon>
        <taxon>Embryophyta</taxon>
        <taxon>Tracheophyta</taxon>
        <taxon>Spermatophyta</taxon>
        <taxon>Magnoliopsida</taxon>
        <taxon>Liliopsida</taxon>
        <taxon>Acoraceae</taxon>
        <taxon>Acorus</taxon>
    </lineage>
</organism>
<evidence type="ECO:0000256" key="3">
    <source>
        <dbReference type="ARBA" id="ARBA00023002"/>
    </source>
</evidence>
<comment type="similarity">
    <text evidence="1 5">Belongs to the iron/ascorbate-dependent oxidoreductase family.</text>
</comment>
<evidence type="ECO:0000259" key="7">
    <source>
        <dbReference type="PROSITE" id="PS51471"/>
    </source>
</evidence>
<sequence>MSYSPDPSNHPTKSHIFQTPQQRNLPILSSMEEDYNRLKELKAFDETKAGVQGLVESGLTKLPRIFLRPKDDFDHVDPSETTTIPAIPVIDLTDARACAVEAVRDASETLGFFRVTEHGIPREVLDGVLEGVRRFHEQPREVRAEHYTRDPTRKVRYLSNFDLYQSRWTNWRDTLFCAMAPEPPSADELPVACRDILMEYSKHVGRLGNTLIELLAEALGLDSNHLIDLDCAKGHILLSHYYPACPESDLTLGSTKHTDPDFLTVLLQDNISALQVYHQNRWVDVPPIPGALVVNIGDLLQLISNGKLKSVEHRVLVNPDCSRVSVACFFTMHLHSSENERLYGPIKELLSDENPPIYRATTAKEYQSYHLLKGLDGTFALDRYRL</sequence>
<dbReference type="EMBL" id="JAUJYN010000007">
    <property type="protein sequence ID" value="KAK1265958.1"/>
    <property type="molecule type" value="Genomic_DNA"/>
</dbReference>
<dbReference type="PANTHER" id="PTHR10209:SF776">
    <property type="entry name" value="2OG-FE(II) OXYGENASE FAMILY OXIDOREDUCTASE"/>
    <property type="match status" value="1"/>
</dbReference>
<dbReference type="InterPro" id="IPR044861">
    <property type="entry name" value="IPNS-like_FE2OG_OXY"/>
</dbReference>
<evidence type="ECO:0000256" key="4">
    <source>
        <dbReference type="ARBA" id="ARBA00023004"/>
    </source>
</evidence>
<dbReference type="AlphaFoldDB" id="A0AAV9ANV9"/>
<dbReference type="SUPFAM" id="SSF51197">
    <property type="entry name" value="Clavaminate synthase-like"/>
    <property type="match status" value="1"/>
</dbReference>
<evidence type="ECO:0000256" key="6">
    <source>
        <dbReference type="SAM" id="MobiDB-lite"/>
    </source>
</evidence>
<evidence type="ECO:0000256" key="5">
    <source>
        <dbReference type="RuleBase" id="RU003682"/>
    </source>
</evidence>
<name>A0AAV9ANV9_ACOGR</name>
<evidence type="ECO:0000313" key="9">
    <source>
        <dbReference type="Proteomes" id="UP001179952"/>
    </source>
</evidence>
<feature type="domain" description="Fe2OG dioxygenase" evidence="7">
    <location>
        <begin position="233"/>
        <end position="333"/>
    </location>
</feature>
<keyword evidence="3 5" id="KW-0560">Oxidoreductase</keyword>
<evidence type="ECO:0000313" key="8">
    <source>
        <dbReference type="EMBL" id="KAK1265958.1"/>
    </source>
</evidence>
<evidence type="ECO:0000256" key="2">
    <source>
        <dbReference type="ARBA" id="ARBA00022723"/>
    </source>
</evidence>
<dbReference type="Proteomes" id="UP001179952">
    <property type="component" value="Unassembled WGS sequence"/>
</dbReference>
<dbReference type="Gene3D" id="2.60.120.330">
    <property type="entry name" value="B-lactam Antibiotic, Isopenicillin N Synthase, Chain"/>
    <property type="match status" value="1"/>
</dbReference>
<dbReference type="Pfam" id="PF03171">
    <property type="entry name" value="2OG-FeII_Oxy"/>
    <property type="match status" value="1"/>
</dbReference>
<dbReference type="InterPro" id="IPR027443">
    <property type="entry name" value="IPNS-like_sf"/>
</dbReference>
<keyword evidence="2 5" id="KW-0479">Metal-binding</keyword>
<proteinExistence type="inferred from homology"/>
<dbReference type="Pfam" id="PF14226">
    <property type="entry name" value="DIOX_N"/>
    <property type="match status" value="1"/>
</dbReference>
<dbReference type="PANTHER" id="PTHR10209">
    <property type="entry name" value="OXIDOREDUCTASE, 2OG-FE II OXYGENASE FAMILY PROTEIN"/>
    <property type="match status" value="1"/>
</dbReference>
<keyword evidence="4 5" id="KW-0408">Iron</keyword>
<accession>A0AAV9ANV9</accession>
<dbReference type="InterPro" id="IPR005123">
    <property type="entry name" value="Oxoglu/Fe-dep_dioxygenase_dom"/>
</dbReference>
<reference evidence="8" key="1">
    <citation type="journal article" date="2023" name="Nat. Commun.">
        <title>Diploid and tetraploid genomes of Acorus and the evolution of monocots.</title>
        <authorList>
            <person name="Ma L."/>
            <person name="Liu K.W."/>
            <person name="Li Z."/>
            <person name="Hsiao Y.Y."/>
            <person name="Qi Y."/>
            <person name="Fu T."/>
            <person name="Tang G.D."/>
            <person name="Zhang D."/>
            <person name="Sun W.H."/>
            <person name="Liu D.K."/>
            <person name="Li Y."/>
            <person name="Chen G.Z."/>
            <person name="Liu X.D."/>
            <person name="Liao X.Y."/>
            <person name="Jiang Y.T."/>
            <person name="Yu X."/>
            <person name="Hao Y."/>
            <person name="Huang J."/>
            <person name="Zhao X.W."/>
            <person name="Ke S."/>
            <person name="Chen Y.Y."/>
            <person name="Wu W.L."/>
            <person name="Hsu J.L."/>
            <person name="Lin Y.F."/>
            <person name="Huang M.D."/>
            <person name="Li C.Y."/>
            <person name="Huang L."/>
            <person name="Wang Z.W."/>
            <person name="Zhao X."/>
            <person name="Zhong W.Y."/>
            <person name="Peng D.H."/>
            <person name="Ahmad S."/>
            <person name="Lan S."/>
            <person name="Zhang J.S."/>
            <person name="Tsai W.C."/>
            <person name="Van de Peer Y."/>
            <person name="Liu Z.J."/>
        </authorList>
    </citation>
    <scope>NUCLEOTIDE SEQUENCE</scope>
    <source>
        <strain evidence="8">SCP</strain>
    </source>
</reference>
<reference evidence="8" key="2">
    <citation type="submission" date="2023-06" db="EMBL/GenBank/DDBJ databases">
        <authorList>
            <person name="Ma L."/>
            <person name="Liu K.-W."/>
            <person name="Li Z."/>
            <person name="Hsiao Y.-Y."/>
            <person name="Qi Y."/>
            <person name="Fu T."/>
            <person name="Tang G."/>
            <person name="Zhang D."/>
            <person name="Sun W.-H."/>
            <person name="Liu D.-K."/>
            <person name="Li Y."/>
            <person name="Chen G.-Z."/>
            <person name="Liu X.-D."/>
            <person name="Liao X.-Y."/>
            <person name="Jiang Y.-T."/>
            <person name="Yu X."/>
            <person name="Hao Y."/>
            <person name="Huang J."/>
            <person name="Zhao X.-W."/>
            <person name="Ke S."/>
            <person name="Chen Y.-Y."/>
            <person name="Wu W.-L."/>
            <person name="Hsu J.-L."/>
            <person name="Lin Y.-F."/>
            <person name="Huang M.-D."/>
            <person name="Li C.-Y."/>
            <person name="Huang L."/>
            <person name="Wang Z.-W."/>
            <person name="Zhao X."/>
            <person name="Zhong W.-Y."/>
            <person name="Peng D.-H."/>
            <person name="Ahmad S."/>
            <person name="Lan S."/>
            <person name="Zhang J.-S."/>
            <person name="Tsai W.-C."/>
            <person name="Van De Peer Y."/>
            <person name="Liu Z.-J."/>
        </authorList>
    </citation>
    <scope>NUCLEOTIDE SEQUENCE</scope>
    <source>
        <strain evidence="8">SCP</strain>
        <tissue evidence="8">Leaves</tissue>
    </source>
</reference>
<protein>
    <recommendedName>
        <fullName evidence="7">Fe2OG dioxygenase domain-containing protein</fullName>
    </recommendedName>
</protein>